<keyword evidence="1 4" id="KW-0489">Methyltransferase</keyword>
<organism evidence="4 5">
    <name type="scientific">Roseospira visakhapatnamensis</name>
    <dbReference type="NCBI Taxonomy" id="390880"/>
    <lineage>
        <taxon>Bacteria</taxon>
        <taxon>Pseudomonadati</taxon>
        <taxon>Pseudomonadota</taxon>
        <taxon>Alphaproteobacteria</taxon>
        <taxon>Rhodospirillales</taxon>
        <taxon>Rhodospirillaceae</taxon>
        <taxon>Roseospira</taxon>
    </lineage>
</organism>
<comment type="caution">
    <text evidence="4">The sequence shown here is derived from an EMBL/GenBank/DDBJ whole genome shotgun (WGS) entry which is preliminary data.</text>
</comment>
<dbReference type="AlphaFoldDB" id="A0A7W6W950"/>
<accession>A0A7W6W950</accession>
<dbReference type="CDD" id="cd02440">
    <property type="entry name" value="AdoMet_MTases"/>
    <property type="match status" value="1"/>
</dbReference>
<sequence length="216" mass="23752">MALPHPASGTPANIGGNVYNKYGSGNPIVRILMAGFFRDLDALVRRAAPRTLMEAGCGEGEISARLMHRVEQLTAFDVDAECVDQARARLVPTPDESPPDGPRVDVFGADLLGDLGDRTADLVLCCEVLEHVSDPVGALDRLAHLTTGHVILSVPREPLWRVLNVARLRYLRDLGNTPGHVQHWSSRAFETLVAQRFRIVETRRPIPWTMVLAKPL</sequence>
<name>A0A7W6W950_9PROT</name>
<dbReference type="Gene3D" id="3.40.50.150">
    <property type="entry name" value="Vaccinia Virus protein VP39"/>
    <property type="match status" value="1"/>
</dbReference>
<dbReference type="InterPro" id="IPR029063">
    <property type="entry name" value="SAM-dependent_MTases_sf"/>
</dbReference>
<keyword evidence="5" id="KW-1185">Reference proteome</keyword>
<dbReference type="Proteomes" id="UP000554286">
    <property type="component" value="Unassembled WGS sequence"/>
</dbReference>
<dbReference type="EMBL" id="JACIGK010000008">
    <property type="protein sequence ID" value="MBB4265730.1"/>
    <property type="molecule type" value="Genomic_DNA"/>
</dbReference>
<proteinExistence type="predicted"/>
<dbReference type="PANTHER" id="PTHR43464">
    <property type="entry name" value="METHYLTRANSFERASE"/>
    <property type="match status" value="1"/>
</dbReference>
<dbReference type="PANTHER" id="PTHR43464:SF19">
    <property type="entry name" value="UBIQUINONE BIOSYNTHESIS O-METHYLTRANSFERASE, MITOCHONDRIAL"/>
    <property type="match status" value="1"/>
</dbReference>
<evidence type="ECO:0000256" key="2">
    <source>
        <dbReference type="ARBA" id="ARBA00022679"/>
    </source>
</evidence>
<dbReference type="RefSeq" id="WP_221238350.1">
    <property type="nucleotide sequence ID" value="NZ_JACIGK010000008.1"/>
</dbReference>
<keyword evidence="2" id="KW-0808">Transferase</keyword>
<evidence type="ECO:0000313" key="4">
    <source>
        <dbReference type="EMBL" id="MBB4265730.1"/>
    </source>
</evidence>
<dbReference type="SUPFAM" id="SSF53335">
    <property type="entry name" value="S-adenosyl-L-methionine-dependent methyltransferases"/>
    <property type="match status" value="1"/>
</dbReference>
<reference evidence="4 5" key="1">
    <citation type="submission" date="2020-08" db="EMBL/GenBank/DDBJ databases">
        <title>Genome sequencing of Purple Non-Sulfur Bacteria from various extreme environments.</title>
        <authorList>
            <person name="Mayer M."/>
        </authorList>
    </citation>
    <scope>NUCLEOTIDE SEQUENCE [LARGE SCALE GENOMIC DNA]</scope>
    <source>
        <strain evidence="4 5">JA131</strain>
    </source>
</reference>
<evidence type="ECO:0000256" key="1">
    <source>
        <dbReference type="ARBA" id="ARBA00022603"/>
    </source>
</evidence>
<gene>
    <name evidence="4" type="ORF">GGD89_001354</name>
</gene>
<dbReference type="GO" id="GO:0032259">
    <property type="term" value="P:methylation"/>
    <property type="evidence" value="ECO:0007669"/>
    <property type="project" value="UniProtKB-KW"/>
</dbReference>
<dbReference type="GO" id="GO:0008168">
    <property type="term" value="F:methyltransferase activity"/>
    <property type="evidence" value="ECO:0007669"/>
    <property type="project" value="UniProtKB-KW"/>
</dbReference>
<dbReference type="Pfam" id="PF13489">
    <property type="entry name" value="Methyltransf_23"/>
    <property type="match status" value="1"/>
</dbReference>
<evidence type="ECO:0000256" key="3">
    <source>
        <dbReference type="ARBA" id="ARBA00022691"/>
    </source>
</evidence>
<keyword evidence="3" id="KW-0949">S-adenosyl-L-methionine</keyword>
<protein>
    <submittedName>
        <fullName evidence="4">2-polyprenyl-3-methyl-5-hydroxy-6-metoxy-1, 4-benzoquinol methylase</fullName>
    </submittedName>
</protein>
<evidence type="ECO:0000313" key="5">
    <source>
        <dbReference type="Proteomes" id="UP000554286"/>
    </source>
</evidence>